<feature type="region of interest" description="Disordered" evidence="1">
    <location>
        <begin position="158"/>
        <end position="179"/>
    </location>
</feature>
<evidence type="ECO:0000313" key="2">
    <source>
        <dbReference type="EMBL" id="CAL0333836.1"/>
    </source>
</evidence>
<evidence type="ECO:0000313" key="3">
    <source>
        <dbReference type="Proteomes" id="UP001497480"/>
    </source>
</evidence>
<dbReference type="Proteomes" id="UP001497480">
    <property type="component" value="Unassembled WGS sequence"/>
</dbReference>
<accession>A0AAV1YIH1</accession>
<reference evidence="2 3" key="1">
    <citation type="submission" date="2024-03" db="EMBL/GenBank/DDBJ databases">
        <authorList>
            <person name="Martinez-Hernandez J."/>
        </authorList>
    </citation>
    <scope>NUCLEOTIDE SEQUENCE [LARGE SCALE GENOMIC DNA]</scope>
</reference>
<proteinExistence type="predicted"/>
<organism evidence="2 3">
    <name type="scientific">Lupinus luteus</name>
    <name type="common">European yellow lupine</name>
    <dbReference type="NCBI Taxonomy" id="3873"/>
    <lineage>
        <taxon>Eukaryota</taxon>
        <taxon>Viridiplantae</taxon>
        <taxon>Streptophyta</taxon>
        <taxon>Embryophyta</taxon>
        <taxon>Tracheophyta</taxon>
        <taxon>Spermatophyta</taxon>
        <taxon>Magnoliopsida</taxon>
        <taxon>eudicotyledons</taxon>
        <taxon>Gunneridae</taxon>
        <taxon>Pentapetalae</taxon>
        <taxon>rosids</taxon>
        <taxon>fabids</taxon>
        <taxon>Fabales</taxon>
        <taxon>Fabaceae</taxon>
        <taxon>Papilionoideae</taxon>
        <taxon>50 kb inversion clade</taxon>
        <taxon>genistoids sensu lato</taxon>
        <taxon>core genistoids</taxon>
        <taxon>Genisteae</taxon>
        <taxon>Lupinus</taxon>
    </lineage>
</organism>
<sequence length="179" mass="19776">MDSTTVIFEQNNKENTPPLISLRKATKAKCKKKNPIQTKVPSFRSSGSGNKRKAKRIPLADITNLFNNASSTFTCQVSNSVSAIPSLQISISRVSWPNDREAEQDLFIEIRLLSINGKDSEAHNHHDHHPFVHKKVDSRSLLHKLGIDIQKNVHIGVDDIIPGGGDRSAPGGPDPQHNH</sequence>
<gene>
    <name evidence="2" type="ORF">LLUT_LOCUS34896</name>
</gene>
<dbReference type="EMBL" id="CAXHTB010000025">
    <property type="protein sequence ID" value="CAL0333836.1"/>
    <property type="molecule type" value="Genomic_DNA"/>
</dbReference>
<dbReference type="AlphaFoldDB" id="A0AAV1YIH1"/>
<evidence type="ECO:0000256" key="1">
    <source>
        <dbReference type="SAM" id="MobiDB-lite"/>
    </source>
</evidence>
<feature type="compositionally biased region" description="Polar residues" evidence="1">
    <location>
        <begin position="35"/>
        <end position="49"/>
    </location>
</feature>
<name>A0AAV1YIH1_LUPLU</name>
<feature type="region of interest" description="Disordered" evidence="1">
    <location>
        <begin position="33"/>
        <end position="54"/>
    </location>
</feature>
<keyword evidence="3" id="KW-1185">Reference proteome</keyword>
<comment type="caution">
    <text evidence="2">The sequence shown here is derived from an EMBL/GenBank/DDBJ whole genome shotgun (WGS) entry which is preliminary data.</text>
</comment>
<protein>
    <submittedName>
        <fullName evidence="2">Uncharacterized protein</fullName>
    </submittedName>
</protein>